<keyword evidence="11" id="KW-0175">Coiled coil</keyword>
<keyword evidence="7" id="KW-0902">Two-component regulatory system</keyword>
<feature type="modified residue" description="Phosphohistidine" evidence="9">
    <location>
        <position position="1088"/>
    </location>
</feature>
<dbReference type="PROSITE" id="PS50851">
    <property type="entry name" value="CHEW"/>
    <property type="match status" value="1"/>
</dbReference>
<evidence type="ECO:0000256" key="11">
    <source>
        <dbReference type="SAM" id="Coils"/>
    </source>
</evidence>
<keyword evidence="5" id="KW-0808">Transferase</keyword>
<dbReference type="Gene3D" id="1.20.120.160">
    <property type="entry name" value="HPT domain"/>
    <property type="match status" value="3"/>
</dbReference>
<comment type="function">
    <text evidence="8">Involved in the transmission of sensory signals from the chemoreceptors to the flagellar motors. CheA is autophosphorylated; it can transfer its phosphate group to either CheB or CheY.</text>
</comment>
<gene>
    <name evidence="16" type="ORF">EV672_101395</name>
</gene>
<evidence type="ECO:0000256" key="1">
    <source>
        <dbReference type="ARBA" id="ARBA00000085"/>
    </source>
</evidence>
<dbReference type="InterPro" id="IPR036890">
    <property type="entry name" value="HATPase_C_sf"/>
</dbReference>
<dbReference type="InterPro" id="IPR036061">
    <property type="entry name" value="CheW-like_dom_sf"/>
</dbReference>
<evidence type="ECO:0000256" key="7">
    <source>
        <dbReference type="ARBA" id="ARBA00023012"/>
    </source>
</evidence>
<dbReference type="SMART" id="SM01231">
    <property type="entry name" value="H-kinase_dim"/>
    <property type="match status" value="1"/>
</dbReference>
<dbReference type="OrthoDB" id="9803176at2"/>
<feature type="domain" description="Response regulatory" evidence="13">
    <location>
        <begin position="1952"/>
        <end position="2068"/>
    </location>
</feature>
<evidence type="ECO:0000256" key="8">
    <source>
        <dbReference type="ARBA" id="ARBA00035100"/>
    </source>
</evidence>
<dbReference type="CDD" id="cd00088">
    <property type="entry name" value="HPT"/>
    <property type="match status" value="2"/>
</dbReference>
<protein>
    <recommendedName>
        <fullName evidence="3">Chemotaxis protein CheA</fullName>
        <ecNumber evidence="2">2.7.13.3</ecNumber>
    </recommendedName>
</protein>
<dbReference type="Gene3D" id="3.40.50.2300">
    <property type="match status" value="1"/>
</dbReference>
<dbReference type="Pfam" id="PF01627">
    <property type="entry name" value="Hpt"/>
    <property type="match status" value="3"/>
</dbReference>
<evidence type="ECO:0000256" key="9">
    <source>
        <dbReference type="PROSITE-ProRule" id="PRU00110"/>
    </source>
</evidence>
<dbReference type="GO" id="GO:0000155">
    <property type="term" value="F:phosphorelay sensor kinase activity"/>
    <property type="evidence" value="ECO:0007669"/>
    <property type="project" value="InterPro"/>
</dbReference>
<dbReference type="InterPro" id="IPR008207">
    <property type="entry name" value="Sig_transdc_His_kin_Hpt_dom"/>
</dbReference>
<dbReference type="SUPFAM" id="SSF52172">
    <property type="entry name" value="CheY-like"/>
    <property type="match status" value="1"/>
</dbReference>
<dbReference type="InterPro" id="IPR001789">
    <property type="entry name" value="Sig_transdc_resp-reg_receiver"/>
</dbReference>
<comment type="caution">
    <text evidence="16">The sequence shown here is derived from an EMBL/GenBank/DDBJ whole genome shotgun (WGS) entry which is preliminary data.</text>
</comment>
<keyword evidence="6 16" id="KW-0418">Kinase</keyword>
<evidence type="ECO:0000259" key="15">
    <source>
        <dbReference type="PROSITE" id="PS50894"/>
    </source>
</evidence>
<dbReference type="Pfam" id="PF02895">
    <property type="entry name" value="H-kinase_dim"/>
    <property type="match status" value="1"/>
</dbReference>
<feature type="domain" description="CheW-like" evidence="14">
    <location>
        <begin position="1770"/>
        <end position="1905"/>
    </location>
</feature>
<evidence type="ECO:0000256" key="3">
    <source>
        <dbReference type="ARBA" id="ARBA00021495"/>
    </source>
</evidence>
<dbReference type="SMART" id="SM00073">
    <property type="entry name" value="HPT"/>
    <property type="match status" value="3"/>
</dbReference>
<dbReference type="EMBL" id="SNXW01000001">
    <property type="protein sequence ID" value="TDP88250.1"/>
    <property type="molecule type" value="Genomic_DNA"/>
</dbReference>
<evidence type="ECO:0000256" key="6">
    <source>
        <dbReference type="ARBA" id="ARBA00022777"/>
    </source>
</evidence>
<dbReference type="InterPro" id="IPR005467">
    <property type="entry name" value="His_kinase_dom"/>
</dbReference>
<dbReference type="CDD" id="cd17546">
    <property type="entry name" value="REC_hyHK_CKI1_RcsC-like"/>
    <property type="match status" value="1"/>
</dbReference>
<evidence type="ECO:0000259" key="14">
    <source>
        <dbReference type="PROSITE" id="PS50851"/>
    </source>
</evidence>
<dbReference type="PANTHER" id="PTHR43395">
    <property type="entry name" value="SENSOR HISTIDINE KINASE CHEA"/>
    <property type="match status" value="1"/>
</dbReference>
<dbReference type="Proteomes" id="UP000294593">
    <property type="component" value="Unassembled WGS sequence"/>
</dbReference>
<feature type="modified residue" description="Phosphohistidine" evidence="9">
    <location>
        <position position="1279"/>
    </location>
</feature>
<dbReference type="EC" id="2.7.13.3" evidence="2"/>
<name>A0A4R6RNP5_9BURK</name>
<dbReference type="Pfam" id="PF26379">
    <property type="entry name" value="FimL_2nd"/>
    <property type="match status" value="1"/>
</dbReference>
<dbReference type="PROSITE" id="PS50109">
    <property type="entry name" value="HIS_KIN"/>
    <property type="match status" value="1"/>
</dbReference>
<feature type="modified residue" description="Phosphohistidine" evidence="9">
    <location>
        <position position="786"/>
    </location>
</feature>
<dbReference type="SMART" id="SM00448">
    <property type="entry name" value="REC"/>
    <property type="match status" value="1"/>
</dbReference>
<feature type="domain" description="HPt" evidence="15">
    <location>
        <begin position="1232"/>
        <end position="1335"/>
    </location>
</feature>
<evidence type="ECO:0000256" key="4">
    <source>
        <dbReference type="ARBA" id="ARBA00022553"/>
    </source>
</evidence>
<feature type="domain" description="Histidine kinase" evidence="12">
    <location>
        <begin position="1535"/>
        <end position="1768"/>
    </location>
</feature>
<dbReference type="InterPro" id="IPR011006">
    <property type="entry name" value="CheY-like_superfamily"/>
</dbReference>
<dbReference type="Pfam" id="PF00072">
    <property type="entry name" value="Response_reg"/>
    <property type="match status" value="1"/>
</dbReference>
<evidence type="ECO:0000259" key="13">
    <source>
        <dbReference type="PROSITE" id="PS50110"/>
    </source>
</evidence>
<evidence type="ECO:0000313" key="16">
    <source>
        <dbReference type="EMBL" id="TDP88250.1"/>
    </source>
</evidence>
<dbReference type="PRINTS" id="PR00344">
    <property type="entry name" value="BCTRLSENSOR"/>
</dbReference>
<dbReference type="SUPFAM" id="SSF55874">
    <property type="entry name" value="ATPase domain of HSP90 chaperone/DNA topoisomerase II/histidine kinase"/>
    <property type="match status" value="1"/>
</dbReference>
<feature type="domain" description="HPt" evidence="15">
    <location>
        <begin position="1042"/>
        <end position="1144"/>
    </location>
</feature>
<proteinExistence type="predicted"/>
<dbReference type="SUPFAM" id="SSF47226">
    <property type="entry name" value="Histidine-containing phosphotransfer domain, HPT domain"/>
    <property type="match status" value="4"/>
</dbReference>
<dbReference type="InterPro" id="IPR051315">
    <property type="entry name" value="Bact_Chemotaxis_CheA"/>
</dbReference>
<feature type="coiled-coil region" evidence="11">
    <location>
        <begin position="1476"/>
        <end position="1510"/>
    </location>
</feature>
<dbReference type="Pfam" id="PF02518">
    <property type="entry name" value="HATPase_c"/>
    <property type="match status" value="1"/>
</dbReference>
<dbReference type="PROSITE" id="PS50110">
    <property type="entry name" value="RESPONSE_REGULATORY"/>
    <property type="match status" value="1"/>
</dbReference>
<accession>A0A4R6RNP5</accession>
<dbReference type="Gene3D" id="2.30.30.40">
    <property type="entry name" value="SH3 Domains"/>
    <property type="match status" value="1"/>
</dbReference>
<comment type="catalytic activity">
    <reaction evidence="1">
        <text>ATP + protein L-histidine = ADP + protein N-phospho-L-histidine.</text>
        <dbReference type="EC" id="2.7.13.3"/>
    </reaction>
</comment>
<dbReference type="Pfam" id="PF01584">
    <property type="entry name" value="CheW"/>
    <property type="match status" value="1"/>
</dbReference>
<evidence type="ECO:0000259" key="12">
    <source>
        <dbReference type="PROSITE" id="PS50109"/>
    </source>
</evidence>
<evidence type="ECO:0000256" key="10">
    <source>
        <dbReference type="PROSITE-ProRule" id="PRU00169"/>
    </source>
</evidence>
<dbReference type="PROSITE" id="PS50894">
    <property type="entry name" value="HPT"/>
    <property type="match status" value="3"/>
</dbReference>
<dbReference type="InterPro" id="IPR036641">
    <property type="entry name" value="HPT_dom_sf"/>
</dbReference>
<dbReference type="GO" id="GO:0005737">
    <property type="term" value="C:cytoplasm"/>
    <property type="evidence" value="ECO:0007669"/>
    <property type="project" value="InterPro"/>
</dbReference>
<keyword evidence="17" id="KW-1185">Reference proteome</keyword>
<dbReference type="RefSeq" id="WP_133605881.1">
    <property type="nucleotide sequence ID" value="NZ_SNXW01000001.1"/>
</dbReference>
<dbReference type="SMART" id="SM00260">
    <property type="entry name" value="CheW"/>
    <property type="match status" value="1"/>
</dbReference>
<dbReference type="PANTHER" id="PTHR43395:SF8">
    <property type="entry name" value="HISTIDINE KINASE"/>
    <property type="match status" value="1"/>
</dbReference>
<feature type="modified residue" description="4-aspartylphosphate" evidence="10">
    <location>
        <position position="2001"/>
    </location>
</feature>
<dbReference type="InterPro" id="IPR004105">
    <property type="entry name" value="CheA-like_dim"/>
</dbReference>
<organism evidence="16 17">
    <name type="scientific">Aquabacterium commune</name>
    <dbReference type="NCBI Taxonomy" id="70586"/>
    <lineage>
        <taxon>Bacteria</taxon>
        <taxon>Pseudomonadati</taxon>
        <taxon>Pseudomonadota</taxon>
        <taxon>Betaproteobacteria</taxon>
        <taxon>Burkholderiales</taxon>
        <taxon>Aquabacterium</taxon>
    </lineage>
</organism>
<dbReference type="SMART" id="SM00387">
    <property type="entry name" value="HATPase_c"/>
    <property type="match status" value="1"/>
</dbReference>
<sequence length="2076" mass="223722">MDSLHPDAADARESDLHADDLSALAWVQEELRKSLDAAHKALHRALKDRQSAAQSDVDALDPAVLRTARQQIHQGVGALELAGLPAGAALLRASEAVVQKFVNRPSALSADAVRDIERASFALLDYMSRRVAGKQVSAVALFPQYEALVARVGGTLPRPSDLWAQDWPALSLESTLAAPEDVAPRKADAETVEAFEAGLLSLLRRQQPEDAQTLAGLCTGLARDAEQRRAHREAATWMLASGFLEGLSDRHIELSVHAKRVLSSLLSQLRVIVKGNGVPSDRLASELLFFCAQAAEAQPSDHSVLARVRQTFGLERHRPVSLVQSALGRHDPAVITQALKRVGSAKEGWSAVAAGEVLRLGGLGEQFSLVGDSLRKLFPEGEVLGNALTDAVQRSVARAQAPDAGLAMEVATSLLYVEASLEDAEFDQPEQRDRVHRLAERIRQVSEGQPAAPLEGWMEDLYRRVSDRQTIGSVVQELRTALSESEKHIDQFFRDPQDRSPLIEVPKQLQSVRGVLAVLGLDLAAQASVHMRHDVEHLLQPETDLDAAAQAGVFDRLATNLGALGFLIDMMGVQPGLAKSLFTFDEATGVLSPLMGREKKTPLTPDDPVEAAAHHVHQAEKDEAQAAAEEVVQALGQGDAGLDDVSEQLQKLAETPHVQDQAGLADQLAAAQAALDQARQGAHGEADAQAVAAAREHVAEQVAQVLADLNPSEPVPEEPAAQVLPLLAPTPTAEVASTGLEDDDEMRGIFLEEAREVIGEAREALATLQRQPSDLSALTAVRRAFHTLKGSSRMVGLKEFGEAGWACEQLCNTWLASQQPANDDLTGLTDEVLGVLADWTEAIATGQDAGWHSAPVVAAAEALRLRGERQPLRLPSVLLPEVLPEVLPEARPELPLSDVLPDTPPPAMQLDAVAEPDRLALDLPVLSDLPDLPELSELTQAPAHGVAGSDSDTAREITASDASAAEPDIALDLGTLEVIEPTDVVLLDDTDPTLPAPLATDAAPDIDLSEPADVVEAADVAEAAEPMVPAEDSDEQVKVIGPLRIGIPLFNIYLNEADEQSRRLCTALNEWALEVHRPVSDEAVALAHSLAGNSAAVGYSGLSQLARLLEHGLMRSQQLGPADADTAELFNEAADEIRQLLHQFAAGFLREPSEPLRQRLEDFDHEASRRIEAGDFGQPAEAPASHLRLVHSSDEPMPVEISHTIAHTTPSPHDALAPLHLPWDDEDDIDAADHIDADLFPIFEEEALELLPQLSSQTRQWLDHPDQPDAPAACMRTLHTFKGGARLAGAMRLGELAHRLESSIERLLAHGAVDRDAIAPLEARVDRLVDVFEALRQADAQAQAAQPALEALPEAVPIAEPSAPLVSLDADADADVALDLDLDQGALSPAPDDTASVTEPRGSAATVATVATAEALAPIAWSSLVRPQGVVLRPVAREAVQGPSQAAVRVRPQLLDRLVNHAGEVAITRSRLQGQVGQIRGSLTDLTENLDRLRQQLRDIELQAETQVATRMEAARAASQQFDPLEFDRYTRFQELTRMMAESVNDVATVQRTLQRSLETTEDQLVAQARLTRDLQDDLLRTRMVEFEGLSERLYRVVRQAAKETGKQVRLDIVGGSTEVDRGVLERMTGPFEHLLRNCVTHGIEPPEARTAAGKDATGTITVTLAQEGNEVSLAFSDDGAGLQLGRIRDRAVAQGLIAADAQLSDAELAQLIFTPGFSTAEQVTELAGRGVGMDVVRSEVNAMGGRIETQTQAGQGTRFSLVLPLTTAVTRVVMLRCGQVNVAVPTHLIEMVRRARPAEIEQAYHQGQMPFGDLSLPFFWLGALLDLSPVGLEGARSLPVVIVRSAQQRIAVHVDEVLGNQEVVVKHLGSQLARLPGLAGMTLLPSGAVSLIYNPVALATVYGERAHALTGQALQLGLNGQPWAGWLQPDARGHIKPQAGELTPAERDVPMVLVVDDSLTVRRVTQRLLAREGYRVVLAKDGLEALEFLAQERPTVVLSDIEMPRMDGFDLVRNIRADRKLADLPVIMITSRIAQKHRDYAAELGVNHYLGKPYREEELLALVATYARVPATVVP</sequence>
<evidence type="ECO:0000313" key="17">
    <source>
        <dbReference type="Proteomes" id="UP000294593"/>
    </source>
</evidence>
<reference evidence="16 17" key="1">
    <citation type="submission" date="2019-03" db="EMBL/GenBank/DDBJ databases">
        <title>Genomic Encyclopedia of Type Strains, Phase IV (KMG-IV): sequencing the most valuable type-strain genomes for metagenomic binning, comparative biology and taxonomic classification.</title>
        <authorList>
            <person name="Goeker M."/>
        </authorList>
    </citation>
    <scope>NUCLEOTIDE SEQUENCE [LARGE SCALE GENOMIC DNA]</scope>
    <source>
        <strain evidence="16 17">DSM 11901</strain>
    </source>
</reference>
<dbReference type="InterPro" id="IPR003594">
    <property type="entry name" value="HATPase_dom"/>
</dbReference>
<feature type="domain" description="HPt" evidence="15">
    <location>
        <begin position="739"/>
        <end position="843"/>
    </location>
</feature>
<dbReference type="GO" id="GO:0006935">
    <property type="term" value="P:chemotaxis"/>
    <property type="evidence" value="ECO:0007669"/>
    <property type="project" value="InterPro"/>
</dbReference>
<keyword evidence="4 10" id="KW-0597">Phosphoprotein</keyword>
<dbReference type="InterPro" id="IPR058661">
    <property type="entry name" value="FimL_2nd"/>
</dbReference>
<dbReference type="InterPro" id="IPR004358">
    <property type="entry name" value="Sig_transdc_His_kin-like_C"/>
</dbReference>
<dbReference type="Gene3D" id="3.30.565.10">
    <property type="entry name" value="Histidine kinase-like ATPase, C-terminal domain"/>
    <property type="match status" value="1"/>
</dbReference>
<evidence type="ECO:0000256" key="2">
    <source>
        <dbReference type="ARBA" id="ARBA00012438"/>
    </source>
</evidence>
<dbReference type="SUPFAM" id="SSF50341">
    <property type="entry name" value="CheW-like"/>
    <property type="match status" value="1"/>
</dbReference>
<dbReference type="FunFam" id="3.30.565.10:FF:000016">
    <property type="entry name" value="Chemotaxis protein CheA, putative"/>
    <property type="match status" value="1"/>
</dbReference>
<evidence type="ECO:0000256" key="5">
    <source>
        <dbReference type="ARBA" id="ARBA00022679"/>
    </source>
</evidence>
<dbReference type="InterPro" id="IPR002545">
    <property type="entry name" value="CheW-lke_dom"/>
</dbReference>